<evidence type="ECO:0000259" key="8">
    <source>
        <dbReference type="Pfam" id="PF10502"/>
    </source>
</evidence>
<dbReference type="GO" id="GO:0009003">
    <property type="term" value="F:signal peptidase activity"/>
    <property type="evidence" value="ECO:0007669"/>
    <property type="project" value="UniProtKB-EC"/>
</dbReference>
<dbReference type="NCBIfam" id="TIGR02227">
    <property type="entry name" value="sigpep_I_bact"/>
    <property type="match status" value="1"/>
</dbReference>
<feature type="active site" evidence="6">
    <location>
        <position position="39"/>
    </location>
</feature>
<dbReference type="Proteomes" id="UP000094757">
    <property type="component" value="Chromosome"/>
</dbReference>
<comment type="catalytic activity">
    <reaction evidence="1 7">
        <text>Cleavage of hydrophobic, N-terminal signal or leader sequences from secreted and periplasmic proteins.</text>
        <dbReference type="EC" id="3.4.21.89"/>
    </reaction>
</comment>
<dbReference type="Pfam" id="PF10502">
    <property type="entry name" value="Peptidase_S26"/>
    <property type="match status" value="1"/>
</dbReference>
<sequence>MGDFMHEVLDWLYSIVVALILAMIIHIFIFVPTRVSGESMYPSLQNGQYLIVSKIGHVLHKDVNYKDIVIIDSRVQRERTWADDVLEPLDNYLSIFSHNSQQHNIWVKRVIGKSGDELAFHDGYVYRNGEKLEEAYIKEPMEFSMDGTYVVPEGMVFVMGDNRNHSSDSRFIGAVPLDHVLGTVAFQL</sequence>
<dbReference type="InterPro" id="IPR019758">
    <property type="entry name" value="Pept_S26A_signal_pept_1_CS"/>
</dbReference>
<feature type="active site" evidence="6">
    <location>
        <position position="108"/>
    </location>
</feature>
<dbReference type="KEGG" id="dpn:BCB69_02890"/>
<proteinExistence type="inferred from homology"/>
<reference evidence="9" key="1">
    <citation type="submission" date="2016-08" db="EMBL/GenBank/DDBJ databases">
        <authorList>
            <person name="Seilhamer J.J."/>
        </authorList>
    </citation>
    <scope>NUCLEOTIDE SEQUENCE [LARGE SCALE GENOMIC DNA]</scope>
    <source>
        <strain evidence="9">F0677</strain>
    </source>
</reference>
<name>A0A1B3WF97_9FIRM</name>
<keyword evidence="12" id="KW-1185">Reference proteome</keyword>
<gene>
    <name evidence="10" type="primary">lepB</name>
    <name evidence="9" type="ORF">BCB69_02890</name>
    <name evidence="10" type="ORF">DX915_00305</name>
</gene>
<comment type="similarity">
    <text evidence="3 7">Belongs to the peptidase S26 family.</text>
</comment>
<dbReference type="PRINTS" id="PR00727">
    <property type="entry name" value="LEADERPTASE"/>
</dbReference>
<dbReference type="EC" id="3.4.21.89" evidence="4 7"/>
<dbReference type="GO" id="GO:0006465">
    <property type="term" value="P:signal peptide processing"/>
    <property type="evidence" value="ECO:0007669"/>
    <property type="project" value="InterPro"/>
</dbReference>
<keyword evidence="7" id="KW-1133">Transmembrane helix</keyword>
<evidence type="ECO:0000313" key="11">
    <source>
        <dbReference type="Proteomes" id="UP000094757"/>
    </source>
</evidence>
<dbReference type="OrthoDB" id="9802919at2"/>
<feature type="transmembrane region" description="Helical" evidence="7">
    <location>
        <begin position="12"/>
        <end position="31"/>
    </location>
</feature>
<protein>
    <recommendedName>
        <fullName evidence="4 7">Signal peptidase I</fullName>
        <ecNumber evidence="4 7">3.4.21.89</ecNumber>
    </recommendedName>
</protein>
<comment type="subcellular location">
    <subcellularLocation>
        <location evidence="2">Cell membrane</location>
        <topology evidence="2">Single-pass type II membrane protein</topology>
    </subcellularLocation>
    <subcellularLocation>
        <location evidence="7">Membrane</location>
        <topology evidence="7">Single-pass type II membrane protein</topology>
    </subcellularLocation>
</comment>
<keyword evidence="5 7" id="KW-0378">Hydrolase</keyword>
<evidence type="ECO:0000256" key="6">
    <source>
        <dbReference type="PIRSR" id="PIRSR600223-1"/>
    </source>
</evidence>
<evidence type="ECO:0000256" key="1">
    <source>
        <dbReference type="ARBA" id="ARBA00000677"/>
    </source>
</evidence>
<reference evidence="10 12" key="3">
    <citation type="submission" date="2018-08" db="EMBL/GenBank/DDBJ databases">
        <title>Draft genome sequence of Dialister pneumosintes KCOM 1685.</title>
        <authorList>
            <person name="Kook J.-K."/>
            <person name="Park S.-N."/>
            <person name="Lim Y.K."/>
        </authorList>
    </citation>
    <scope>NUCLEOTIDE SEQUENCE [LARGE SCALE GENOMIC DNA]</scope>
    <source>
        <strain evidence="10 12">KCOM 1685</strain>
    </source>
</reference>
<feature type="domain" description="Peptidase S26" evidence="8">
    <location>
        <begin position="9"/>
        <end position="186"/>
    </location>
</feature>
<dbReference type="GO" id="GO:0004252">
    <property type="term" value="F:serine-type endopeptidase activity"/>
    <property type="evidence" value="ECO:0007669"/>
    <property type="project" value="InterPro"/>
</dbReference>
<keyword evidence="7" id="KW-0812">Transmembrane</keyword>
<dbReference type="CDD" id="cd06530">
    <property type="entry name" value="S26_SPase_I"/>
    <property type="match status" value="1"/>
</dbReference>
<keyword evidence="7" id="KW-0472">Membrane</keyword>
<dbReference type="Proteomes" id="UP000266262">
    <property type="component" value="Unassembled WGS sequence"/>
</dbReference>
<evidence type="ECO:0000256" key="5">
    <source>
        <dbReference type="ARBA" id="ARBA00022801"/>
    </source>
</evidence>
<dbReference type="Gene3D" id="2.10.109.10">
    <property type="entry name" value="Umud Fragment, subunit A"/>
    <property type="match status" value="1"/>
</dbReference>
<reference evidence="11" key="2">
    <citation type="submission" date="2016-08" db="EMBL/GenBank/DDBJ databases">
        <authorList>
            <person name="Holder M.E."/>
            <person name="Ajami N.J."/>
            <person name="Petrosino J.F."/>
        </authorList>
    </citation>
    <scope>NUCLEOTIDE SEQUENCE [LARGE SCALE GENOMIC DNA]</scope>
    <source>
        <strain evidence="11">F0677</strain>
    </source>
</reference>
<dbReference type="GO" id="GO:0005886">
    <property type="term" value="C:plasma membrane"/>
    <property type="evidence" value="ECO:0007669"/>
    <property type="project" value="UniProtKB-SubCell"/>
</dbReference>
<dbReference type="InterPro" id="IPR036286">
    <property type="entry name" value="LexA/Signal_pep-like_sf"/>
</dbReference>
<dbReference type="AlphaFoldDB" id="A0A1B3WF97"/>
<accession>A0A1B3WF97</accession>
<evidence type="ECO:0000256" key="2">
    <source>
        <dbReference type="ARBA" id="ARBA00004401"/>
    </source>
</evidence>
<dbReference type="InterPro" id="IPR019533">
    <property type="entry name" value="Peptidase_S26"/>
</dbReference>
<dbReference type="EMBL" id="QWKU01000001">
    <property type="protein sequence ID" value="RID94023.1"/>
    <property type="molecule type" value="Genomic_DNA"/>
</dbReference>
<evidence type="ECO:0000256" key="4">
    <source>
        <dbReference type="ARBA" id="ARBA00013208"/>
    </source>
</evidence>
<evidence type="ECO:0000256" key="7">
    <source>
        <dbReference type="RuleBase" id="RU362042"/>
    </source>
</evidence>
<organism evidence="9 11">
    <name type="scientific">Dialister pneumosintes</name>
    <dbReference type="NCBI Taxonomy" id="39950"/>
    <lineage>
        <taxon>Bacteria</taxon>
        <taxon>Bacillati</taxon>
        <taxon>Bacillota</taxon>
        <taxon>Negativicutes</taxon>
        <taxon>Veillonellales</taxon>
        <taxon>Veillonellaceae</taxon>
        <taxon>Dialister</taxon>
    </lineage>
</organism>
<dbReference type="InterPro" id="IPR000223">
    <property type="entry name" value="Pept_S26A_signal_pept_1"/>
</dbReference>
<dbReference type="PROSITE" id="PS00761">
    <property type="entry name" value="SPASE_I_3"/>
    <property type="match status" value="1"/>
</dbReference>
<evidence type="ECO:0000313" key="10">
    <source>
        <dbReference type="EMBL" id="RID94023.1"/>
    </source>
</evidence>
<evidence type="ECO:0000313" key="9">
    <source>
        <dbReference type="EMBL" id="AOH39630.1"/>
    </source>
</evidence>
<dbReference type="PANTHER" id="PTHR43390">
    <property type="entry name" value="SIGNAL PEPTIDASE I"/>
    <property type="match status" value="1"/>
</dbReference>
<keyword evidence="7" id="KW-0645">Protease</keyword>
<evidence type="ECO:0000313" key="12">
    <source>
        <dbReference type="Proteomes" id="UP000266262"/>
    </source>
</evidence>
<dbReference type="STRING" id="39950.BCB69_02890"/>
<evidence type="ECO:0000256" key="3">
    <source>
        <dbReference type="ARBA" id="ARBA00009370"/>
    </source>
</evidence>
<dbReference type="PANTHER" id="PTHR43390:SF1">
    <property type="entry name" value="CHLOROPLAST PROCESSING PEPTIDASE"/>
    <property type="match status" value="1"/>
</dbReference>
<dbReference type="SUPFAM" id="SSF51306">
    <property type="entry name" value="LexA/Signal peptidase"/>
    <property type="match status" value="1"/>
</dbReference>
<dbReference type="RefSeq" id="WP_069177389.1">
    <property type="nucleotide sequence ID" value="NZ_CP017037.1"/>
</dbReference>
<dbReference type="EMBL" id="CP017037">
    <property type="protein sequence ID" value="AOH39630.1"/>
    <property type="molecule type" value="Genomic_DNA"/>
</dbReference>